<evidence type="ECO:0000259" key="5">
    <source>
        <dbReference type="PROSITE" id="PS50931"/>
    </source>
</evidence>
<dbReference type="InterPro" id="IPR036390">
    <property type="entry name" value="WH_DNA-bd_sf"/>
</dbReference>
<dbReference type="CDD" id="cd05466">
    <property type="entry name" value="PBP2_LTTR_substrate"/>
    <property type="match status" value="1"/>
</dbReference>
<dbReference type="PRINTS" id="PR00039">
    <property type="entry name" value="HTHLYSR"/>
</dbReference>
<protein>
    <submittedName>
        <fullName evidence="6">LysR family transcriptional regulator</fullName>
    </submittedName>
</protein>
<dbReference type="GO" id="GO:0000976">
    <property type="term" value="F:transcription cis-regulatory region binding"/>
    <property type="evidence" value="ECO:0007669"/>
    <property type="project" value="TreeGrafter"/>
</dbReference>
<dbReference type="EMBL" id="CP041186">
    <property type="protein sequence ID" value="QDG50693.1"/>
    <property type="molecule type" value="Genomic_DNA"/>
</dbReference>
<evidence type="ECO:0000313" key="6">
    <source>
        <dbReference type="EMBL" id="QDG50693.1"/>
    </source>
</evidence>
<gene>
    <name evidence="6" type="ORF">FIV42_08105</name>
</gene>
<name>A0A4Y6PR44_PERCE</name>
<dbReference type="PANTHER" id="PTHR30126:SF39">
    <property type="entry name" value="HTH-TYPE TRANSCRIPTIONAL REGULATOR CYSL"/>
    <property type="match status" value="1"/>
</dbReference>
<keyword evidence="2" id="KW-0805">Transcription regulation</keyword>
<evidence type="ECO:0000256" key="3">
    <source>
        <dbReference type="ARBA" id="ARBA00023125"/>
    </source>
</evidence>
<organism evidence="6 7">
    <name type="scientific">Persicimonas caeni</name>
    <dbReference type="NCBI Taxonomy" id="2292766"/>
    <lineage>
        <taxon>Bacteria</taxon>
        <taxon>Deltaproteobacteria</taxon>
        <taxon>Bradymonadales</taxon>
        <taxon>Bradymonadaceae</taxon>
        <taxon>Persicimonas</taxon>
    </lineage>
</organism>
<dbReference type="InterPro" id="IPR005119">
    <property type="entry name" value="LysR_subst-bd"/>
</dbReference>
<evidence type="ECO:0000256" key="1">
    <source>
        <dbReference type="ARBA" id="ARBA00009437"/>
    </source>
</evidence>
<dbReference type="Gene3D" id="1.10.10.10">
    <property type="entry name" value="Winged helix-like DNA-binding domain superfamily/Winged helix DNA-binding domain"/>
    <property type="match status" value="1"/>
</dbReference>
<feature type="domain" description="HTH lysR-type" evidence="5">
    <location>
        <begin position="11"/>
        <end position="68"/>
    </location>
</feature>
<dbReference type="OrthoDB" id="5317428at2"/>
<keyword evidence="3" id="KW-0238">DNA-binding</keyword>
<evidence type="ECO:0000313" key="7">
    <source>
        <dbReference type="Proteomes" id="UP000315995"/>
    </source>
</evidence>
<keyword evidence="4" id="KW-0804">Transcription</keyword>
<evidence type="ECO:0000256" key="2">
    <source>
        <dbReference type="ARBA" id="ARBA00023015"/>
    </source>
</evidence>
<dbReference type="PROSITE" id="PS50931">
    <property type="entry name" value="HTH_LYSR"/>
    <property type="match status" value="1"/>
</dbReference>
<dbReference type="Pfam" id="PF00126">
    <property type="entry name" value="HTH_1"/>
    <property type="match status" value="1"/>
</dbReference>
<proteinExistence type="inferred from homology"/>
<dbReference type="SUPFAM" id="SSF53850">
    <property type="entry name" value="Periplasmic binding protein-like II"/>
    <property type="match status" value="1"/>
</dbReference>
<dbReference type="Pfam" id="PF03466">
    <property type="entry name" value="LysR_substrate"/>
    <property type="match status" value="1"/>
</dbReference>
<dbReference type="Proteomes" id="UP000315995">
    <property type="component" value="Chromosome"/>
</dbReference>
<accession>A0A4Y6PR44</accession>
<dbReference type="AlphaFoldDB" id="A0A4Y6PR44"/>
<dbReference type="FunFam" id="1.10.10.10:FF:000001">
    <property type="entry name" value="LysR family transcriptional regulator"/>
    <property type="match status" value="1"/>
</dbReference>
<evidence type="ECO:0000256" key="4">
    <source>
        <dbReference type="ARBA" id="ARBA00023163"/>
    </source>
</evidence>
<dbReference type="InterPro" id="IPR000847">
    <property type="entry name" value="LysR_HTH_N"/>
</dbReference>
<dbReference type="Gene3D" id="3.40.190.290">
    <property type="match status" value="1"/>
</dbReference>
<dbReference type="SUPFAM" id="SSF46785">
    <property type="entry name" value="Winged helix' DNA-binding domain"/>
    <property type="match status" value="1"/>
</dbReference>
<comment type="similarity">
    <text evidence="1">Belongs to the LysR transcriptional regulatory family.</text>
</comment>
<reference evidence="6 7" key="1">
    <citation type="submission" date="2019-06" db="EMBL/GenBank/DDBJ databases">
        <title>Persicimonas caeni gen. nov., sp. nov., a predatory bacterium isolated from solar saltern.</title>
        <authorList>
            <person name="Wang S."/>
        </authorList>
    </citation>
    <scope>NUCLEOTIDE SEQUENCE [LARGE SCALE GENOMIC DNA]</scope>
    <source>
        <strain evidence="6 7">YN101</strain>
    </source>
</reference>
<dbReference type="PANTHER" id="PTHR30126">
    <property type="entry name" value="HTH-TYPE TRANSCRIPTIONAL REGULATOR"/>
    <property type="match status" value="1"/>
</dbReference>
<sequence>MGGLSKQGAPMDLNQLRAFLAVAREGHMTRAARQLHLTQPAVSAQISKLEEEVGHRLFDRTPTGMVLTEAGGLFREYVEESLLHLENGRLALDQLAGLEKGSLSVGGGATATTYLLPPILGRFHAEHPGIRFFVREQSSQQSVEDVLAGDLDLGIVTLPIKLPSGSSAASSKLEVEPWEEDELRLIVPPAHEANARDSFEWSDLAGMPLVLFEAGSAVRDIIDRRISDAQIDVDIVMELRSIESIKQMVAQGIGSGFVSQFALGEQQEGLRCVENPISRELAVIYASDRTQSPAAKAFLEMMRA</sequence>
<accession>A0A5B8Y2S1</accession>
<keyword evidence="7" id="KW-1185">Reference proteome</keyword>
<dbReference type="InterPro" id="IPR036388">
    <property type="entry name" value="WH-like_DNA-bd_sf"/>
</dbReference>
<dbReference type="GO" id="GO:0003700">
    <property type="term" value="F:DNA-binding transcription factor activity"/>
    <property type="evidence" value="ECO:0007669"/>
    <property type="project" value="InterPro"/>
</dbReference>